<evidence type="ECO:0000313" key="1">
    <source>
        <dbReference type="EMBL" id="GFT68777.1"/>
    </source>
</evidence>
<dbReference type="AlphaFoldDB" id="A0A8X6PIR4"/>
<name>A0A8X6PIR4_NEPPI</name>
<accession>A0A8X6PIR4</accession>
<protein>
    <submittedName>
        <fullName evidence="1">Uncharacterized protein</fullName>
    </submittedName>
</protein>
<gene>
    <name evidence="1" type="ORF">NPIL_181691</name>
</gene>
<comment type="caution">
    <text evidence="1">The sequence shown here is derived from an EMBL/GenBank/DDBJ whole genome shotgun (WGS) entry which is preliminary data.</text>
</comment>
<evidence type="ECO:0000313" key="2">
    <source>
        <dbReference type="Proteomes" id="UP000887013"/>
    </source>
</evidence>
<proteinExistence type="predicted"/>
<organism evidence="1 2">
    <name type="scientific">Nephila pilipes</name>
    <name type="common">Giant wood spider</name>
    <name type="synonym">Nephila maculata</name>
    <dbReference type="NCBI Taxonomy" id="299642"/>
    <lineage>
        <taxon>Eukaryota</taxon>
        <taxon>Metazoa</taxon>
        <taxon>Ecdysozoa</taxon>
        <taxon>Arthropoda</taxon>
        <taxon>Chelicerata</taxon>
        <taxon>Arachnida</taxon>
        <taxon>Araneae</taxon>
        <taxon>Araneomorphae</taxon>
        <taxon>Entelegynae</taxon>
        <taxon>Araneoidea</taxon>
        <taxon>Nephilidae</taxon>
        <taxon>Nephila</taxon>
    </lineage>
</organism>
<reference evidence="1" key="1">
    <citation type="submission" date="2020-08" db="EMBL/GenBank/DDBJ databases">
        <title>Multicomponent nature underlies the extraordinary mechanical properties of spider dragline silk.</title>
        <authorList>
            <person name="Kono N."/>
            <person name="Nakamura H."/>
            <person name="Mori M."/>
            <person name="Yoshida Y."/>
            <person name="Ohtoshi R."/>
            <person name="Malay A.D."/>
            <person name="Moran D.A.P."/>
            <person name="Tomita M."/>
            <person name="Numata K."/>
            <person name="Arakawa K."/>
        </authorList>
    </citation>
    <scope>NUCLEOTIDE SEQUENCE</scope>
</reference>
<dbReference type="EMBL" id="BMAW01069391">
    <property type="protein sequence ID" value="GFT68777.1"/>
    <property type="molecule type" value="Genomic_DNA"/>
</dbReference>
<sequence>MEEEAAVVGIREPRKLDEVLEAPLPIAGVSSSCVSILEVAGVLEKHAISILKQTYEFEIGLVDAGEMASEIDADRNFEKSSSSMKNAI</sequence>
<dbReference type="Proteomes" id="UP000887013">
    <property type="component" value="Unassembled WGS sequence"/>
</dbReference>
<keyword evidence="2" id="KW-1185">Reference proteome</keyword>